<dbReference type="KEGG" id="hpel:HZS54_12810"/>
<keyword evidence="3" id="KW-0547">Nucleotide-binding</keyword>
<keyword evidence="8" id="KW-1185">Reference proteome</keyword>
<dbReference type="GO" id="GO:0016887">
    <property type="term" value="F:ATP hydrolysis activity"/>
    <property type="evidence" value="ECO:0007669"/>
    <property type="project" value="InterPro"/>
</dbReference>
<dbReference type="EMBL" id="CP058909">
    <property type="protein sequence ID" value="QLH82497.1"/>
    <property type="molecule type" value="Genomic_DNA"/>
</dbReference>
<dbReference type="OrthoDB" id="270161at2157"/>
<gene>
    <name evidence="6" type="ORF">HZS54_12810</name>
    <name evidence="7" type="ORF">HZS54_13115</name>
</gene>
<dbReference type="SUPFAM" id="SSF52540">
    <property type="entry name" value="P-loop containing nucleoside triphosphate hydrolases"/>
    <property type="match status" value="1"/>
</dbReference>
<dbReference type="InterPro" id="IPR055237">
    <property type="entry name" value="Cdc6_lid"/>
</dbReference>
<dbReference type="AlphaFoldDB" id="A0A7D5P750"/>
<dbReference type="PANTHER" id="PTHR10763:SF22">
    <property type="entry name" value="ORC1-TYPE DNA REPLICATION PROTEIN"/>
    <property type="match status" value="1"/>
</dbReference>
<dbReference type="GO" id="GO:0005524">
    <property type="term" value="F:ATP binding"/>
    <property type="evidence" value="ECO:0007669"/>
    <property type="project" value="UniProtKB-KW"/>
</dbReference>
<protein>
    <submittedName>
        <fullName evidence="7">AAA family ATPase</fullName>
    </submittedName>
</protein>
<evidence type="ECO:0000313" key="6">
    <source>
        <dbReference type="EMBL" id="QLH82441.1"/>
    </source>
</evidence>
<reference evidence="7 8" key="1">
    <citation type="submission" date="2020-07" db="EMBL/GenBank/DDBJ databases">
        <title>Halosimplex litoreum sp. nov. and Halosimplex rubrum sp. nov., isolated from different salt environments.</title>
        <authorList>
            <person name="Cui H."/>
        </authorList>
    </citation>
    <scope>NUCLEOTIDE SEQUENCE [LARGE SCALE GENOMIC DNA]</scope>
    <source>
        <strain evidence="7 8">R2</strain>
    </source>
</reference>
<dbReference type="CDD" id="cd00009">
    <property type="entry name" value="AAA"/>
    <property type="match status" value="1"/>
</dbReference>
<evidence type="ECO:0000256" key="2">
    <source>
        <dbReference type="ARBA" id="ARBA00022705"/>
    </source>
</evidence>
<dbReference type="Gene3D" id="1.10.8.60">
    <property type="match status" value="1"/>
</dbReference>
<dbReference type="RefSeq" id="WP_179917592.1">
    <property type="nucleotide sequence ID" value="NZ_CP058909.1"/>
</dbReference>
<evidence type="ECO:0000313" key="7">
    <source>
        <dbReference type="EMBL" id="QLH82497.1"/>
    </source>
</evidence>
<evidence type="ECO:0000256" key="3">
    <source>
        <dbReference type="ARBA" id="ARBA00022741"/>
    </source>
</evidence>
<accession>A0A7D5P750</accession>
<sequence length="338" mass="38382">MLVQPEVLDEDETPKHELVVHREHELRRLRGAVDRGSSGLAYLFGPPGTGKTMCAQLVADQLSPPGHSRSRSVYVNCWRDYERHDVLYAVADELYEGTVHRHSTGRAALLERIDRLDDTERWVILDEADQLRDKRVVYDLWESELNLVVIGNSETDFFDGMDQRLRSRLAVGRHIECPAYSAAEISAILQARAAAAFQDASVVSDGQLDYVAERVDGDARKGIRALREAADLAEEAHPERGRLVITEEDIREAVPAAREAIQRKAFDQLHDHQQVLFEILRDEGALAPGELYERYSDVVDEPRAKRTVRSYLSKMEHYNYVESAGENQSRTWDAVAFE</sequence>
<dbReference type="InterPro" id="IPR050311">
    <property type="entry name" value="ORC1/CDC6"/>
</dbReference>
<dbReference type="Proteomes" id="UP000509346">
    <property type="component" value="Chromosome"/>
</dbReference>
<organism evidence="7 8">
    <name type="scientific">Halosimplex pelagicum</name>
    <dbReference type="NCBI Taxonomy" id="869886"/>
    <lineage>
        <taxon>Archaea</taxon>
        <taxon>Methanobacteriati</taxon>
        <taxon>Methanobacteriota</taxon>
        <taxon>Stenosarchaea group</taxon>
        <taxon>Halobacteria</taxon>
        <taxon>Halobacteriales</taxon>
        <taxon>Haloarculaceae</taxon>
        <taxon>Halosimplex</taxon>
    </lineage>
</organism>
<dbReference type="InterPro" id="IPR027417">
    <property type="entry name" value="P-loop_NTPase"/>
</dbReference>
<dbReference type="PANTHER" id="PTHR10763">
    <property type="entry name" value="CELL DIVISION CONTROL PROTEIN 6-RELATED"/>
    <property type="match status" value="1"/>
</dbReference>
<dbReference type="InterPro" id="IPR049945">
    <property type="entry name" value="AAA_22"/>
</dbReference>
<keyword evidence="4" id="KW-0067">ATP-binding</keyword>
<evidence type="ECO:0000259" key="5">
    <source>
        <dbReference type="SMART" id="SM00382"/>
    </source>
</evidence>
<dbReference type="EMBL" id="CP058909">
    <property type="protein sequence ID" value="QLH82441.1"/>
    <property type="molecule type" value="Genomic_DNA"/>
</dbReference>
<dbReference type="GeneID" id="56083546"/>
<evidence type="ECO:0000256" key="4">
    <source>
        <dbReference type="ARBA" id="ARBA00022840"/>
    </source>
</evidence>
<dbReference type="CDD" id="cd18139">
    <property type="entry name" value="HLD_clamp_RarA"/>
    <property type="match status" value="1"/>
</dbReference>
<dbReference type="SMART" id="SM00382">
    <property type="entry name" value="AAA"/>
    <property type="match status" value="1"/>
</dbReference>
<name>A0A7D5P750_9EURY</name>
<proteinExistence type="inferred from homology"/>
<dbReference type="Pfam" id="PF13401">
    <property type="entry name" value="AAA_22"/>
    <property type="match status" value="1"/>
</dbReference>
<evidence type="ECO:0000256" key="1">
    <source>
        <dbReference type="ARBA" id="ARBA00006184"/>
    </source>
</evidence>
<dbReference type="InterPro" id="IPR003593">
    <property type="entry name" value="AAA+_ATPase"/>
</dbReference>
<dbReference type="Gene3D" id="3.40.50.300">
    <property type="entry name" value="P-loop containing nucleotide triphosphate hydrolases"/>
    <property type="match status" value="1"/>
</dbReference>
<dbReference type="KEGG" id="hpel:HZS54_13115"/>
<keyword evidence="2" id="KW-0235">DNA replication</keyword>
<dbReference type="Pfam" id="PF22703">
    <property type="entry name" value="Cdc6_lid"/>
    <property type="match status" value="1"/>
</dbReference>
<evidence type="ECO:0000313" key="8">
    <source>
        <dbReference type="Proteomes" id="UP000509346"/>
    </source>
</evidence>
<dbReference type="GO" id="GO:0006260">
    <property type="term" value="P:DNA replication"/>
    <property type="evidence" value="ECO:0007669"/>
    <property type="project" value="UniProtKB-KW"/>
</dbReference>
<feature type="domain" description="AAA+ ATPase" evidence="5">
    <location>
        <begin position="37"/>
        <end position="176"/>
    </location>
</feature>
<comment type="similarity">
    <text evidence="1">Belongs to the CDC6/cdc18 family.</text>
</comment>